<sequence>MIRFLLLWLAFATPLCAEVLTRDALSALILAPYELGAPVNDKGVWTLLNSGGGEAGFVFETEPLAPLPGFSGAPIDLLVLLDREGRFIDVRLLRQNEPIFVSGLGEAPFRAFLEQYRGHAISEPLVVGTPYGGGGTASDNVYLDGVTKATASVRIAHDSILAATLAVARDKMQGVGAGPAPRPDPAHDEALSWKDLLDQGLVGRLRVSGAQLDAAFAGTKWAQDGAGIDPEAPFIDLYVIDLGPPALARAVLAPETLSEIARFTARAPDDELVLLIEAGQHGLVSADFVRNTAPDRLTATQDGLPLVLRDADILPELAADLPPELSEATKMVVRLDRRLGFDPTRPWELRLQAVREHGMFQAEVGSAHFPLVLQTPERFFLRPAAPDRISPVQQALRNRAADLWALGGFLGLLMAALLAQSRLAGLRAFTPVRLGILCVVIGFVGFWGQGQLSIVTVMAVARGLVSGGLEVLLYDPFGLAIWGAAGIGFLLWGRGFFCGWLCPFGAMQEFAHHAGRLLRLPRIEPPASLARVLLWTGPVAAVALVAVAFLAPQHAEAAAEIEPFKTAITMHFDRPWPYLIWAMGWIAVSMVWFKGFCRSLCPLGAVMRLGGLLRLRAFIPRRADCGKPCQLCRVRCAYGAIKRTGEIRYSECFQCLDCVASLDDKSRCVPLVLAANERLGHEAAAVSADRGGAALIAQGARAETWTGRAFGADLRITAPGALPLAEIRAEIAAIEATFSLHADSELTRLNATGRGPGSARMRSVLAVAKRVHDLTRGAFDPTVQPLWLALAEGRDPLQPRAAIGLHRVQIGREIVLSRGQALTLNGIAQGHGAERVAEICARAGLGDCLIDMGEFQALGGPFRLGIEDPEAGLVAVRSLTAGAMATSSPAAMPFPGGSHILGPHGQIPRFSTVTVEGASATLCDAASTAFVLMERDEIIPAARRLRLRAVTAVDFQGNFETLV</sequence>
<protein>
    <submittedName>
        <fullName evidence="7">FMN-binding domain protein</fullName>
    </submittedName>
</protein>
<dbReference type="RefSeq" id="WP_013067368.1">
    <property type="nucleotide sequence ID" value="NC_014034.1"/>
</dbReference>
<dbReference type="InterPro" id="IPR024932">
    <property type="entry name" value="ApbE"/>
</dbReference>
<feature type="signal peptide" evidence="5">
    <location>
        <begin position="1"/>
        <end position="17"/>
    </location>
</feature>
<feature type="transmembrane region" description="Helical" evidence="4">
    <location>
        <begin position="578"/>
        <end position="597"/>
    </location>
</feature>
<keyword evidence="4" id="KW-0812">Transmembrane</keyword>
<keyword evidence="4" id="KW-1133">Transmembrane helix</keyword>
<dbReference type="SUPFAM" id="SSF54862">
    <property type="entry name" value="4Fe-4S ferredoxins"/>
    <property type="match status" value="1"/>
</dbReference>
<dbReference type="Pfam" id="PF02424">
    <property type="entry name" value="ApbE"/>
    <property type="match status" value="1"/>
</dbReference>
<dbReference type="Pfam" id="PF12801">
    <property type="entry name" value="Fer4_5"/>
    <property type="match status" value="2"/>
</dbReference>
<dbReference type="KEGG" id="rcp:RCAP_rcc01644"/>
<feature type="domain" description="4Fe-4S ferredoxin-type" evidence="6">
    <location>
        <begin position="475"/>
        <end position="520"/>
    </location>
</feature>
<evidence type="ECO:0000259" key="6">
    <source>
        <dbReference type="Pfam" id="PF12801"/>
    </source>
</evidence>
<dbReference type="PANTHER" id="PTHR30224:SF4">
    <property type="entry name" value="ELECTRON TRANSPORT PROTEIN YCCM-RELATED"/>
    <property type="match status" value="1"/>
</dbReference>
<evidence type="ECO:0000256" key="1">
    <source>
        <dbReference type="ARBA" id="ARBA00004236"/>
    </source>
</evidence>
<keyword evidence="8" id="KW-1185">Reference proteome</keyword>
<organism evidence="7 8">
    <name type="scientific">Rhodobacter capsulatus (strain ATCC BAA-309 / NBRC 16581 / SB1003)</name>
    <dbReference type="NCBI Taxonomy" id="272942"/>
    <lineage>
        <taxon>Bacteria</taxon>
        <taxon>Pseudomonadati</taxon>
        <taxon>Pseudomonadota</taxon>
        <taxon>Alphaproteobacteria</taxon>
        <taxon>Rhodobacterales</taxon>
        <taxon>Rhodobacter group</taxon>
        <taxon>Rhodobacter</taxon>
    </lineage>
</organism>
<evidence type="ECO:0000256" key="3">
    <source>
        <dbReference type="ARBA" id="ARBA00023136"/>
    </source>
</evidence>
<reference evidence="7 8" key="2">
    <citation type="journal article" date="2010" name="J. Bacteriol.">
        <title>Complete genome sequence of the photosynthetic purple nonsulfur bacterium Rhodobacter capsulatus SB 1003.</title>
        <authorList>
            <person name="Strnad H."/>
            <person name="Lapidus A."/>
            <person name="Paces J."/>
            <person name="Ulbrich P."/>
            <person name="Vlcek C."/>
            <person name="Paces V."/>
            <person name="Haselkorn R."/>
        </authorList>
    </citation>
    <scope>NUCLEOTIDE SEQUENCE [LARGE SCALE GENOMIC DNA]</scope>
    <source>
        <strain evidence="8">ATCC BAA-309 / NBRC 16581 / SB1003</strain>
    </source>
</reference>
<feature type="transmembrane region" description="Helical" evidence="4">
    <location>
        <begin position="403"/>
        <end position="424"/>
    </location>
</feature>
<keyword evidence="5" id="KW-0732">Signal</keyword>
<dbReference type="InterPro" id="IPR017896">
    <property type="entry name" value="4Fe4S_Fe-S-bd"/>
</dbReference>
<proteinExistence type="predicted"/>
<keyword evidence="2" id="KW-1003">Cell membrane</keyword>
<comment type="subcellular location">
    <subcellularLocation>
        <location evidence="1">Cell membrane</location>
    </subcellularLocation>
</comment>
<dbReference type="eggNOG" id="COG1477">
    <property type="taxonomic scope" value="Bacteria"/>
</dbReference>
<dbReference type="GeneID" id="31490521"/>
<evidence type="ECO:0000256" key="5">
    <source>
        <dbReference type="SAM" id="SignalP"/>
    </source>
</evidence>
<accession>D5ATV0</accession>
<dbReference type="STRING" id="272942.RCAP_rcc01644"/>
<dbReference type="eggNOG" id="COG0348">
    <property type="taxonomic scope" value="Bacteria"/>
</dbReference>
<dbReference type="Gene3D" id="3.10.520.10">
    <property type="entry name" value="ApbE-like domains"/>
    <property type="match status" value="1"/>
</dbReference>
<name>D5ATV0_RHOCB</name>
<dbReference type="Proteomes" id="UP000002361">
    <property type="component" value="Chromosome"/>
</dbReference>
<evidence type="ECO:0000256" key="4">
    <source>
        <dbReference type="SAM" id="Phobius"/>
    </source>
</evidence>
<dbReference type="HOGENOM" id="CLU_013077_0_0_5"/>
<dbReference type="PANTHER" id="PTHR30224">
    <property type="entry name" value="ELECTRON TRANSPORT PROTEIN"/>
    <property type="match status" value="1"/>
</dbReference>
<dbReference type="EMBL" id="CP001312">
    <property type="protein sequence ID" value="ADE85389.1"/>
    <property type="molecule type" value="Genomic_DNA"/>
</dbReference>
<dbReference type="AlphaFoldDB" id="D5ATV0"/>
<dbReference type="InterPro" id="IPR003374">
    <property type="entry name" value="ApbE-like_sf"/>
</dbReference>
<evidence type="ECO:0000313" key="8">
    <source>
        <dbReference type="Proteomes" id="UP000002361"/>
    </source>
</evidence>
<keyword evidence="3 4" id="KW-0472">Membrane</keyword>
<dbReference type="eggNOG" id="COG3901">
    <property type="taxonomic scope" value="Bacteria"/>
</dbReference>
<reference key="1">
    <citation type="submission" date="2008-12" db="EMBL/GenBank/DDBJ databases">
        <title>Complete genome sequence of Rhodobacter capsulatus SB1003.</title>
        <authorList>
            <person name="Strnad H."/>
            <person name="Lapidus A."/>
            <person name="Vlcek C."/>
            <person name="Ulbrich P."/>
            <person name="Paces J."/>
            <person name="Maltsev N."/>
            <person name="Kumar V."/>
            <person name="Kogan Y."/>
            <person name="Milgram A."/>
            <person name="Rebrekov D."/>
            <person name="Mazur M."/>
            <person name="Cox R."/>
            <person name="Kyrpides N."/>
            <person name="Kolar M."/>
            <person name="Sachova J."/>
            <person name="Ridl J."/>
            <person name="Ivanova N."/>
            <person name="Kapatral V."/>
            <person name="Los T."/>
            <person name="Lykidis A."/>
            <person name="Mikhailova N."/>
            <person name="Reznik G."/>
            <person name="Vasieva O."/>
            <person name="Fonstein M."/>
            <person name="Paces V."/>
            <person name="Haselkorn R."/>
        </authorList>
    </citation>
    <scope>NUCLEOTIDE SEQUENCE</scope>
    <source>
        <strain>SB1003</strain>
    </source>
</reference>
<feature type="transmembrane region" description="Helical" evidence="4">
    <location>
        <begin position="436"/>
        <end position="461"/>
    </location>
</feature>
<feature type="chain" id="PRO_5003069056" evidence="5">
    <location>
        <begin position="18"/>
        <end position="963"/>
    </location>
</feature>
<dbReference type="SUPFAM" id="SSF143631">
    <property type="entry name" value="ApbE-like"/>
    <property type="match status" value="1"/>
</dbReference>
<dbReference type="InterPro" id="IPR052378">
    <property type="entry name" value="NosR_regulator"/>
</dbReference>
<evidence type="ECO:0000256" key="2">
    <source>
        <dbReference type="ARBA" id="ARBA00022475"/>
    </source>
</evidence>
<dbReference type="GO" id="GO:0005886">
    <property type="term" value="C:plasma membrane"/>
    <property type="evidence" value="ECO:0007669"/>
    <property type="project" value="UniProtKB-SubCell"/>
</dbReference>
<evidence type="ECO:0000313" key="7">
    <source>
        <dbReference type="EMBL" id="ADE85389.1"/>
    </source>
</evidence>
<gene>
    <name evidence="7" type="ordered locus">RCAP_rcc01644</name>
</gene>
<feature type="transmembrane region" description="Helical" evidence="4">
    <location>
        <begin position="481"/>
        <end position="507"/>
    </location>
</feature>
<feature type="domain" description="4Fe-4S ferredoxin-type" evidence="6">
    <location>
        <begin position="576"/>
        <end position="613"/>
    </location>
</feature>